<feature type="transmembrane region" description="Helical" evidence="2">
    <location>
        <begin position="1007"/>
        <end position="1031"/>
    </location>
</feature>
<organism evidence="3 4">
    <name type="scientific">Leucobacter viscericola</name>
    <dbReference type="NCBI Taxonomy" id="2714935"/>
    <lineage>
        <taxon>Bacteria</taxon>
        <taxon>Bacillati</taxon>
        <taxon>Actinomycetota</taxon>
        <taxon>Actinomycetes</taxon>
        <taxon>Micrococcales</taxon>
        <taxon>Microbacteriaceae</taxon>
        <taxon>Leucobacter</taxon>
    </lineage>
</organism>
<feature type="transmembrane region" description="Helical" evidence="2">
    <location>
        <begin position="234"/>
        <end position="253"/>
    </location>
</feature>
<feature type="transmembrane region" description="Helical" evidence="2">
    <location>
        <begin position="912"/>
        <end position="931"/>
    </location>
</feature>
<feature type="transmembrane region" description="Helical" evidence="2">
    <location>
        <begin position="1136"/>
        <end position="1154"/>
    </location>
</feature>
<feature type="transmembrane region" description="Helical" evidence="2">
    <location>
        <begin position="630"/>
        <end position="650"/>
    </location>
</feature>
<feature type="transmembrane region" description="Helical" evidence="2">
    <location>
        <begin position="1040"/>
        <end position="1057"/>
    </location>
</feature>
<keyword evidence="2" id="KW-1133">Transmembrane helix</keyword>
<dbReference type="Proteomes" id="UP000502677">
    <property type="component" value="Chromosome"/>
</dbReference>
<feature type="transmembrane region" description="Helical" evidence="2">
    <location>
        <begin position="338"/>
        <end position="358"/>
    </location>
</feature>
<dbReference type="EMBL" id="CP049863">
    <property type="protein sequence ID" value="QIK64057.1"/>
    <property type="molecule type" value="Genomic_DNA"/>
</dbReference>
<feature type="transmembrane region" description="Helical" evidence="2">
    <location>
        <begin position="260"/>
        <end position="276"/>
    </location>
</feature>
<feature type="region of interest" description="Disordered" evidence="1">
    <location>
        <begin position="1"/>
        <end position="24"/>
    </location>
</feature>
<evidence type="ECO:0000256" key="1">
    <source>
        <dbReference type="SAM" id="MobiDB-lite"/>
    </source>
</evidence>
<feature type="transmembrane region" description="Helical" evidence="2">
    <location>
        <begin position="210"/>
        <end position="228"/>
    </location>
</feature>
<feature type="transmembrane region" description="Helical" evidence="2">
    <location>
        <begin position="1255"/>
        <end position="1275"/>
    </location>
</feature>
<feature type="transmembrane region" description="Helical" evidence="2">
    <location>
        <begin position="800"/>
        <end position="826"/>
    </location>
</feature>
<dbReference type="KEGG" id="lvi:G7068_13275"/>
<feature type="transmembrane region" description="Helical" evidence="2">
    <location>
        <begin position="832"/>
        <end position="853"/>
    </location>
</feature>
<dbReference type="NCBIfam" id="NF047321">
    <property type="entry name" value="SCO7613_CTERM"/>
    <property type="match status" value="1"/>
</dbReference>
<evidence type="ECO:0000313" key="4">
    <source>
        <dbReference type="Proteomes" id="UP000502677"/>
    </source>
</evidence>
<feature type="transmembrane region" description="Helical" evidence="2">
    <location>
        <begin position="1229"/>
        <end position="1249"/>
    </location>
</feature>
<feature type="compositionally biased region" description="Polar residues" evidence="1">
    <location>
        <begin position="1"/>
        <end position="10"/>
    </location>
</feature>
<keyword evidence="2" id="KW-0812">Transmembrane</keyword>
<feature type="transmembrane region" description="Helical" evidence="2">
    <location>
        <begin position="150"/>
        <end position="169"/>
    </location>
</feature>
<feature type="transmembrane region" description="Helical" evidence="2">
    <location>
        <begin position="582"/>
        <end position="598"/>
    </location>
</feature>
<feature type="transmembrane region" description="Helical" evidence="2">
    <location>
        <begin position="1063"/>
        <end position="1082"/>
    </location>
</feature>
<feature type="transmembrane region" description="Helical" evidence="2">
    <location>
        <begin position="662"/>
        <end position="681"/>
    </location>
</feature>
<feature type="transmembrane region" description="Helical" evidence="2">
    <location>
        <begin position="553"/>
        <end position="570"/>
    </location>
</feature>
<feature type="transmembrane region" description="Helical" evidence="2">
    <location>
        <begin position="1102"/>
        <end position="1124"/>
    </location>
</feature>
<feature type="transmembrane region" description="Helical" evidence="2">
    <location>
        <begin position="885"/>
        <end position="905"/>
    </location>
</feature>
<feature type="transmembrane region" description="Helical" evidence="2">
    <location>
        <begin position="181"/>
        <end position="198"/>
    </location>
</feature>
<feature type="transmembrane region" description="Helical" evidence="2">
    <location>
        <begin position="313"/>
        <end position="332"/>
    </location>
</feature>
<feature type="transmembrane region" description="Helical" evidence="2">
    <location>
        <begin position="714"/>
        <end position="731"/>
    </location>
</feature>
<feature type="transmembrane region" description="Helical" evidence="2">
    <location>
        <begin position="520"/>
        <end position="541"/>
    </location>
</feature>
<feature type="transmembrane region" description="Helical" evidence="2">
    <location>
        <begin position="976"/>
        <end position="995"/>
    </location>
</feature>
<feature type="transmembrane region" description="Helical" evidence="2">
    <location>
        <begin position="370"/>
        <end position="389"/>
    </location>
</feature>
<feature type="transmembrane region" description="Helical" evidence="2">
    <location>
        <begin position="743"/>
        <end position="765"/>
    </location>
</feature>
<feature type="transmembrane region" description="Helical" evidence="2">
    <location>
        <begin position="688"/>
        <end position="708"/>
    </location>
</feature>
<feature type="transmembrane region" description="Helical" evidence="2">
    <location>
        <begin position="1204"/>
        <end position="1222"/>
    </location>
</feature>
<feature type="transmembrane region" description="Helical" evidence="2">
    <location>
        <begin position="771"/>
        <end position="788"/>
    </location>
</feature>
<accession>A0A6G7XI51</accession>
<name>A0A6G7XI51_9MICO</name>
<evidence type="ECO:0000313" key="3">
    <source>
        <dbReference type="EMBL" id="QIK64057.1"/>
    </source>
</evidence>
<dbReference type="RefSeq" id="WP_166292397.1">
    <property type="nucleotide sequence ID" value="NZ_CP049863.1"/>
</dbReference>
<proteinExistence type="predicted"/>
<feature type="transmembrane region" description="Helical" evidence="2">
    <location>
        <begin position="1175"/>
        <end position="1198"/>
    </location>
</feature>
<feature type="transmembrane region" description="Helical" evidence="2">
    <location>
        <begin position="442"/>
        <end position="463"/>
    </location>
</feature>
<evidence type="ECO:0000256" key="2">
    <source>
        <dbReference type="SAM" id="Phobius"/>
    </source>
</evidence>
<feature type="transmembrane region" description="Helical" evidence="2">
    <location>
        <begin position="604"/>
        <end position="623"/>
    </location>
</feature>
<feature type="transmembrane region" description="Helical" evidence="2">
    <location>
        <begin position="409"/>
        <end position="430"/>
    </location>
</feature>
<protein>
    <submittedName>
        <fullName evidence="3">Uncharacterized protein</fullName>
    </submittedName>
</protein>
<feature type="transmembrane region" description="Helical" evidence="2">
    <location>
        <begin position="860"/>
        <end position="879"/>
    </location>
</feature>
<gene>
    <name evidence="3" type="ORF">G7068_13275</name>
</gene>
<sequence length="1293" mass="133459">MTNTDYSSQGAAIPAATAQPGRMSPGVAWSEEVAGWMLEGTRCPVCFATPLVQGCCTACASDLRGPAGAQLSQLSAVAADAIRARQMVLATVPRVAVPAVPVAPAMPVVPAVDSLPTNQNPAQTSYSPEQRFLPPVPTPAPASSASLQSVLAVAGAGLVAIAAIVFTFFNPDLSDKGLRSAIVGLTTLAFAGGASLLARRGLQFSAEAIGGLAVVFVGLDIWAFARWAPDGTNPWLLTAFATLVAAGCLALAGKWWGVRTWSFGAAVAVTLVPIMFAGSSNVWFAMPLGFVTMAFVGFGAAARVRAIVPRTALGSLTGLQIVAGLSAVGWAISEFSWGYNGVLIDLAACGVLAALAAHSALATRLQIPRVWSVTAGVLAAVSAGLFASTVVGEATRVLSGGAIFGRVPYASTGFVAVVFVIAVATLRIPLPKRVFRAQMTAGVLSVLGLSLAGPLVMSVLNIWEALIAPLWLVGAQQVGLGTSGILSAADSWPNIFSVSIAAVGCLYLSRTVRRRWSNRLAVIGLFTVLGVSFATIALLAMVSPPTGWVPGRLAIPLVAAAVWAVGVRWSPALRAKISDQSSQLRFAVHVLVIAAAIMSWRDPVVGLVTGVGVLVVLALVAQASSKERSWYVGFGYAYGLTLVAVALAQLNNIPGVDLSGALQLSVVTSLGLLVALAATIFRVCESRSWLAILLVTLVPFGLGIAQVVMERSGWTALSTGLMCALAFVLMVTRRPGLGGGARAVAAGMLAPSLSVFAVCLGAEVIPGSASPVILPIIAVVVGVALLLAKPTRGLLERRGIAVPIAQAASLAIEISALVTGAIAVMLSLMRQAAGLGTTLSVLLILGAAAAMTAKLAGRKYAWWVAGACLTGALWCVWGMTGVTLLEAYLLPPTLGAAGVAAVLTVRGKPAAHLYVGWLGLAIFPVLVRFTFNGSVARGFGLLGGALLLLAIGSWLRWVGRRAETRGGFAKLSEPTLLASMLAAVAGPVFGARFGIGADTLSPTGESMHGALLFFVCLAVAALASCVMAFAAGGMSTKSRWLGAPAVLALAVGVWPSIERDWFNIWAMWGMMCIGIVTMIVAARSAGESGSASPANRSRLARVADAFPPVWFVFLVTFLTAIVAWSPRDLRVEWFSLPLGIGLLAAGALAASKADSAGAADRAQPRGTLNDWPGRWVGSWATYAPGLIVTISASVIATFTDPQTWRAILVIVIALIAIVVGAARRLAAPFILGIIVLPVENVIAFAVQIGRGIESMPWWITLAIVGAVLLTIAVTYERRAGEAETLVARLRDLR</sequence>
<reference evidence="3 4" key="1">
    <citation type="submission" date="2020-03" db="EMBL/GenBank/DDBJ databases">
        <title>Leucobacter sp. nov., isolated from beetles.</title>
        <authorList>
            <person name="Hyun D.-W."/>
            <person name="Bae J.-W."/>
        </authorList>
    </citation>
    <scope>NUCLEOTIDE SEQUENCE [LARGE SCALE GENOMIC DNA]</scope>
    <source>
        <strain evidence="3 4">HDW9C</strain>
    </source>
</reference>
<feature type="transmembrane region" description="Helical" evidence="2">
    <location>
        <begin position="937"/>
        <end position="955"/>
    </location>
</feature>
<feature type="transmembrane region" description="Helical" evidence="2">
    <location>
        <begin position="282"/>
        <end position="301"/>
    </location>
</feature>
<dbReference type="InterPro" id="IPR058062">
    <property type="entry name" value="SCO7613_C"/>
</dbReference>
<feature type="transmembrane region" description="Helical" evidence="2">
    <location>
        <begin position="491"/>
        <end position="508"/>
    </location>
</feature>
<keyword evidence="2" id="KW-0472">Membrane</keyword>
<keyword evidence="4" id="KW-1185">Reference proteome</keyword>